<feature type="domain" description="AB hydrolase-1" evidence="2">
    <location>
        <begin position="69"/>
        <end position="281"/>
    </location>
</feature>
<reference evidence="3 4" key="1">
    <citation type="submission" date="2018-05" db="EMBL/GenBank/DDBJ databases">
        <title>Description of Sphingomonas pokkalii sp nov, isolated from the rhizosphere of saline tolerant pokkali rice and its draft genome analysis.</title>
        <authorList>
            <person name="Menon R."/>
            <person name="Kumari S."/>
            <person name="Rameshkumar N."/>
        </authorList>
    </citation>
    <scope>NUCLEOTIDE SEQUENCE [LARGE SCALE GENOMIC DNA]</scope>
    <source>
        <strain evidence="3 4">L3B27</strain>
    </source>
</reference>
<keyword evidence="1" id="KW-0732">Signal</keyword>
<feature type="signal peptide" evidence="1">
    <location>
        <begin position="1"/>
        <end position="28"/>
    </location>
</feature>
<dbReference type="PANTHER" id="PTHR43433:SF5">
    <property type="entry name" value="AB HYDROLASE-1 DOMAIN-CONTAINING PROTEIN"/>
    <property type="match status" value="1"/>
</dbReference>
<dbReference type="EMBL" id="QENQ01000001">
    <property type="protein sequence ID" value="PVX30576.1"/>
    <property type="molecule type" value="Genomic_DNA"/>
</dbReference>
<keyword evidence="4" id="KW-1185">Reference proteome</keyword>
<dbReference type="Pfam" id="PF12697">
    <property type="entry name" value="Abhydrolase_6"/>
    <property type="match status" value="1"/>
</dbReference>
<evidence type="ECO:0000313" key="3">
    <source>
        <dbReference type="EMBL" id="PVX30576.1"/>
    </source>
</evidence>
<evidence type="ECO:0000259" key="2">
    <source>
        <dbReference type="Pfam" id="PF12697"/>
    </source>
</evidence>
<dbReference type="Gene3D" id="3.40.50.1820">
    <property type="entry name" value="alpha/beta hydrolase"/>
    <property type="match status" value="1"/>
</dbReference>
<dbReference type="AlphaFoldDB" id="A0A2U0SGT3"/>
<dbReference type="SUPFAM" id="SSF53474">
    <property type="entry name" value="alpha/beta-Hydrolases"/>
    <property type="match status" value="1"/>
</dbReference>
<evidence type="ECO:0000313" key="4">
    <source>
        <dbReference type="Proteomes" id="UP000245890"/>
    </source>
</evidence>
<comment type="caution">
    <text evidence="3">The sequence shown here is derived from an EMBL/GenBank/DDBJ whole genome shotgun (WGS) entry which is preliminary data.</text>
</comment>
<dbReference type="GO" id="GO:0016787">
    <property type="term" value="F:hydrolase activity"/>
    <property type="evidence" value="ECO:0007669"/>
    <property type="project" value="UniProtKB-KW"/>
</dbReference>
<sequence length="302" mass="32523">MRRNVQLPSLLWPACLAAGIFAGVPAIATPVAQQTAVRSEATAIDPRGDYVESKGARIWYASIGKGKPVVLLHGGLTSSRSWDAQVPALLASSHRVILIDSRGHGRSTMGPLPLRYDLLAADVLAVLDHLHLAKPALIGWSDGAIVALLVAMRAPQRLGAIYAFGANMDKASVRPNAGDAPILATVAPRLVADYAARSPEPSGLGRLQQAVRAMQARQEDIRPVQLRRIRTRVTIAGSEEDEFILPAHFRALANAIPSAQLELFPAAGHFLPWQNPALFNRALLTFLDGARPARSRRAPLRR</sequence>
<gene>
    <name evidence="3" type="ORF">DD559_15540</name>
</gene>
<dbReference type="RefSeq" id="WP_116469986.1">
    <property type="nucleotide sequence ID" value="NZ_QENQ01000001.1"/>
</dbReference>
<dbReference type="Proteomes" id="UP000245890">
    <property type="component" value="Unassembled WGS sequence"/>
</dbReference>
<evidence type="ECO:0000256" key="1">
    <source>
        <dbReference type="SAM" id="SignalP"/>
    </source>
</evidence>
<dbReference type="InterPro" id="IPR029058">
    <property type="entry name" value="AB_hydrolase_fold"/>
</dbReference>
<dbReference type="PANTHER" id="PTHR43433">
    <property type="entry name" value="HYDROLASE, ALPHA/BETA FOLD FAMILY PROTEIN"/>
    <property type="match status" value="1"/>
</dbReference>
<dbReference type="InterPro" id="IPR050471">
    <property type="entry name" value="AB_hydrolase"/>
</dbReference>
<organism evidence="3 4">
    <name type="scientific">Sphingomonas pokkalii</name>
    <dbReference type="NCBI Taxonomy" id="2175090"/>
    <lineage>
        <taxon>Bacteria</taxon>
        <taxon>Pseudomonadati</taxon>
        <taxon>Pseudomonadota</taxon>
        <taxon>Alphaproteobacteria</taxon>
        <taxon>Sphingomonadales</taxon>
        <taxon>Sphingomonadaceae</taxon>
        <taxon>Sphingomonas</taxon>
    </lineage>
</organism>
<proteinExistence type="predicted"/>
<dbReference type="InterPro" id="IPR000073">
    <property type="entry name" value="AB_hydrolase_1"/>
</dbReference>
<dbReference type="OrthoDB" id="8680283at2"/>
<feature type="chain" id="PRO_5015713489" evidence="1">
    <location>
        <begin position="29"/>
        <end position="302"/>
    </location>
</feature>
<protein>
    <submittedName>
        <fullName evidence="3">Alpha/beta hydrolase</fullName>
    </submittedName>
</protein>
<name>A0A2U0SGT3_9SPHN</name>
<accession>A0A2U0SGT3</accession>
<keyword evidence="3" id="KW-0378">Hydrolase</keyword>